<proteinExistence type="predicted"/>
<comment type="caution">
    <text evidence="1">The sequence shown here is derived from an EMBL/GenBank/DDBJ whole genome shotgun (WGS) entry which is preliminary data.</text>
</comment>
<protein>
    <submittedName>
        <fullName evidence="1">Uncharacterized protein</fullName>
    </submittedName>
</protein>
<organism evidence="1 2">
    <name type="scientific">Staurois parvus</name>
    <dbReference type="NCBI Taxonomy" id="386267"/>
    <lineage>
        <taxon>Eukaryota</taxon>
        <taxon>Metazoa</taxon>
        <taxon>Chordata</taxon>
        <taxon>Craniata</taxon>
        <taxon>Vertebrata</taxon>
        <taxon>Euteleostomi</taxon>
        <taxon>Amphibia</taxon>
        <taxon>Batrachia</taxon>
        <taxon>Anura</taxon>
        <taxon>Neobatrachia</taxon>
        <taxon>Ranoidea</taxon>
        <taxon>Ranidae</taxon>
        <taxon>Staurois</taxon>
    </lineage>
</organism>
<dbReference type="EMBL" id="CATNWA010015225">
    <property type="protein sequence ID" value="CAI9580931.1"/>
    <property type="molecule type" value="Genomic_DNA"/>
</dbReference>
<evidence type="ECO:0000313" key="1">
    <source>
        <dbReference type="EMBL" id="CAI9580931.1"/>
    </source>
</evidence>
<name>A0ABN9E7S0_9NEOB</name>
<sequence length="45" mass="5173">MKIRIPNRQKVYLQSSSISDSSLTVPSHVQRLKHCICFRIKTSVS</sequence>
<accession>A0ABN9E7S0</accession>
<evidence type="ECO:0000313" key="2">
    <source>
        <dbReference type="Proteomes" id="UP001162483"/>
    </source>
</evidence>
<reference evidence="1" key="1">
    <citation type="submission" date="2023-05" db="EMBL/GenBank/DDBJ databases">
        <authorList>
            <person name="Stuckert A."/>
        </authorList>
    </citation>
    <scope>NUCLEOTIDE SEQUENCE</scope>
</reference>
<dbReference type="Proteomes" id="UP001162483">
    <property type="component" value="Unassembled WGS sequence"/>
</dbReference>
<gene>
    <name evidence="1" type="ORF">SPARVUS_LOCUS9375967</name>
</gene>
<keyword evidence="2" id="KW-1185">Reference proteome</keyword>